<dbReference type="Gene3D" id="3.30.560.10">
    <property type="entry name" value="Glucose Oxidase, domain 3"/>
    <property type="match status" value="1"/>
</dbReference>
<evidence type="ECO:0000256" key="4">
    <source>
        <dbReference type="ARBA" id="ARBA00022827"/>
    </source>
</evidence>
<dbReference type="InterPro" id="IPR007867">
    <property type="entry name" value="GMC_OxRtase_C"/>
</dbReference>
<dbReference type="Gene3D" id="4.10.450.10">
    <property type="entry name" value="Glucose Oxidase, domain 2"/>
    <property type="match status" value="1"/>
</dbReference>
<feature type="compositionally biased region" description="Low complexity" evidence="8">
    <location>
        <begin position="656"/>
        <end position="681"/>
    </location>
</feature>
<dbReference type="PANTHER" id="PTHR11552">
    <property type="entry name" value="GLUCOSE-METHANOL-CHOLINE GMC OXIDOREDUCTASE"/>
    <property type="match status" value="1"/>
</dbReference>
<dbReference type="InterPro" id="IPR012132">
    <property type="entry name" value="GMC_OxRdtase"/>
</dbReference>
<evidence type="ECO:0000256" key="2">
    <source>
        <dbReference type="ARBA" id="ARBA00010790"/>
    </source>
</evidence>
<dbReference type="OrthoDB" id="269227at2759"/>
<keyword evidence="12" id="KW-1185">Reference proteome</keyword>
<dbReference type="GO" id="GO:0016614">
    <property type="term" value="F:oxidoreductase activity, acting on CH-OH group of donors"/>
    <property type="evidence" value="ECO:0007669"/>
    <property type="project" value="InterPro"/>
</dbReference>
<name>A0A9P6HE98_9AGAM</name>
<evidence type="ECO:0000256" key="3">
    <source>
        <dbReference type="ARBA" id="ARBA00022630"/>
    </source>
</evidence>
<feature type="active site" description="Proton donor" evidence="6">
    <location>
        <position position="583"/>
    </location>
</feature>
<dbReference type="Proteomes" id="UP000736335">
    <property type="component" value="Unassembled WGS sequence"/>
</dbReference>
<dbReference type="Pfam" id="PF05199">
    <property type="entry name" value="GMC_oxred_C"/>
    <property type="match status" value="1"/>
</dbReference>
<feature type="domain" description="Glucose-methanol-choline oxidoreductase N-terminal" evidence="10">
    <location>
        <begin position="329"/>
        <end position="343"/>
    </location>
</feature>
<dbReference type="InterPro" id="IPR027424">
    <property type="entry name" value="Glucose_Oxidase_domain_2"/>
</dbReference>
<sequence length="704" mass="74995">MSQRAQSLLLYTLFLVPAALCWAGERNLRDLHEQHLKARTIVSDPTQLSQTYDFIIAGGGTAGLVLASRLSEDSNHTVLVLEAGDTGDSVISSILVPEYAFTHSLLQTSYDWGYNTLPQPYAGNRALYWPRGKVLGGSSAVNGMYLVRPSHIEYDTWANLMQSQDGGLDADAWSWNGHYPYMKKTETYSPPVPSVQSVINIDYNLDFHGSDGPLHASYPGYVLPVVGDWIPTLQNLGVPEAPDQAGGQTWGSFVATSAINPNNWTRSYSRAAYIDPLPPRSNLDILVNATVTKILFDSNMTATGVQFGIVKGGPVTTINARKEVILAAGAIGSPNILMHSGVGPKDVLTAAGVPVLLDLEGVGQHLQDHISSSLVWQTTAATMGSQYAAGAANGVPNGQSSPFLSFINSATCYANSSILMGSYDNAVSLQQTVLGLLNSSMANFTSQDPGVLEGFKALYLANAQDFLTSSVGQVEFLLFANGDFTPGNQQTISIQFALQHPFSQGRLYITTNDTFDSPSLDPRCLSHIADVTLMRQAVKFARQIAATPPLSTVLGTELSPGPAITADADIDAFVANGIQTEFHPANTLAMLPQNQGGVVDARLKVYGLANVRVIDASIFPVQFAAHMQWPVYSLAEAGAEIIRTYYNGVPDPFDPNGSTGSNNNSTNHNNNGTNTKSGGAPSASAPSVFTSAIALLFAALVVVL</sequence>
<dbReference type="PROSITE" id="PS00624">
    <property type="entry name" value="GMC_OXRED_2"/>
    <property type="match status" value="1"/>
</dbReference>
<dbReference type="GO" id="GO:0050660">
    <property type="term" value="F:flavin adenine dinucleotide binding"/>
    <property type="evidence" value="ECO:0007669"/>
    <property type="project" value="InterPro"/>
</dbReference>
<evidence type="ECO:0000256" key="1">
    <source>
        <dbReference type="ARBA" id="ARBA00001974"/>
    </source>
</evidence>
<evidence type="ECO:0000313" key="11">
    <source>
        <dbReference type="EMBL" id="KAF9784954.1"/>
    </source>
</evidence>
<feature type="signal peptide" evidence="9">
    <location>
        <begin position="1"/>
        <end position="23"/>
    </location>
</feature>
<dbReference type="InterPro" id="IPR036188">
    <property type="entry name" value="FAD/NAD-bd_sf"/>
</dbReference>
<dbReference type="PIRSF" id="PIRSF000137">
    <property type="entry name" value="Alcohol_oxidase"/>
    <property type="match status" value="1"/>
</dbReference>
<feature type="binding site" evidence="7">
    <location>
        <position position="134"/>
    </location>
    <ligand>
        <name>FAD</name>
        <dbReference type="ChEBI" id="CHEBI:57692"/>
    </ligand>
</feature>
<keyword evidence="3" id="KW-0285">Flavoprotein</keyword>
<evidence type="ECO:0000256" key="7">
    <source>
        <dbReference type="PIRSR" id="PIRSR000137-2"/>
    </source>
</evidence>
<reference evidence="11" key="1">
    <citation type="journal article" date="2020" name="Nat. Commun.">
        <title>Large-scale genome sequencing of mycorrhizal fungi provides insights into the early evolution of symbiotic traits.</title>
        <authorList>
            <person name="Miyauchi S."/>
            <person name="Kiss E."/>
            <person name="Kuo A."/>
            <person name="Drula E."/>
            <person name="Kohler A."/>
            <person name="Sanchez-Garcia M."/>
            <person name="Morin E."/>
            <person name="Andreopoulos B."/>
            <person name="Barry K.W."/>
            <person name="Bonito G."/>
            <person name="Buee M."/>
            <person name="Carver A."/>
            <person name="Chen C."/>
            <person name="Cichocki N."/>
            <person name="Clum A."/>
            <person name="Culley D."/>
            <person name="Crous P.W."/>
            <person name="Fauchery L."/>
            <person name="Girlanda M."/>
            <person name="Hayes R.D."/>
            <person name="Keri Z."/>
            <person name="LaButti K."/>
            <person name="Lipzen A."/>
            <person name="Lombard V."/>
            <person name="Magnuson J."/>
            <person name="Maillard F."/>
            <person name="Murat C."/>
            <person name="Nolan M."/>
            <person name="Ohm R.A."/>
            <person name="Pangilinan J."/>
            <person name="Pereira M.F."/>
            <person name="Perotto S."/>
            <person name="Peter M."/>
            <person name="Pfister S."/>
            <person name="Riley R."/>
            <person name="Sitrit Y."/>
            <person name="Stielow J.B."/>
            <person name="Szollosi G."/>
            <person name="Zifcakova L."/>
            <person name="Stursova M."/>
            <person name="Spatafora J.W."/>
            <person name="Tedersoo L."/>
            <person name="Vaario L.M."/>
            <person name="Yamada A."/>
            <person name="Yan M."/>
            <person name="Wang P."/>
            <person name="Xu J."/>
            <person name="Bruns T."/>
            <person name="Baldrian P."/>
            <person name="Vilgalys R."/>
            <person name="Dunand C."/>
            <person name="Henrissat B."/>
            <person name="Grigoriev I.V."/>
            <person name="Hibbett D."/>
            <person name="Nagy L.G."/>
            <person name="Martin F.M."/>
        </authorList>
    </citation>
    <scope>NUCLEOTIDE SEQUENCE</scope>
    <source>
        <strain evidence="11">UH-Tt-Lm1</strain>
    </source>
</reference>
<comment type="cofactor">
    <cofactor evidence="1 7">
        <name>FAD</name>
        <dbReference type="ChEBI" id="CHEBI:57692"/>
    </cofactor>
</comment>
<organism evidence="11 12">
    <name type="scientific">Thelephora terrestris</name>
    <dbReference type="NCBI Taxonomy" id="56493"/>
    <lineage>
        <taxon>Eukaryota</taxon>
        <taxon>Fungi</taxon>
        <taxon>Dikarya</taxon>
        <taxon>Basidiomycota</taxon>
        <taxon>Agaricomycotina</taxon>
        <taxon>Agaricomycetes</taxon>
        <taxon>Thelephorales</taxon>
        <taxon>Thelephoraceae</taxon>
        <taxon>Thelephora</taxon>
    </lineage>
</organism>
<evidence type="ECO:0000256" key="5">
    <source>
        <dbReference type="ARBA" id="ARBA00023002"/>
    </source>
</evidence>
<evidence type="ECO:0000256" key="8">
    <source>
        <dbReference type="SAM" id="MobiDB-lite"/>
    </source>
</evidence>
<feature type="binding site" evidence="7">
    <location>
        <position position="291"/>
    </location>
    <ligand>
        <name>FAD</name>
        <dbReference type="ChEBI" id="CHEBI:57692"/>
    </ligand>
</feature>
<keyword evidence="4 7" id="KW-0274">FAD</keyword>
<dbReference type="PANTHER" id="PTHR11552:SF218">
    <property type="entry name" value="GLUCOSE-METHANOL-CHOLINE OXIDOREDUCTASE N-TERMINAL DOMAIN-CONTAINING PROTEIN"/>
    <property type="match status" value="1"/>
</dbReference>
<accession>A0A9P6HE98</accession>
<dbReference type="EMBL" id="WIUZ02000007">
    <property type="protein sequence ID" value="KAF9784954.1"/>
    <property type="molecule type" value="Genomic_DNA"/>
</dbReference>
<evidence type="ECO:0000313" key="12">
    <source>
        <dbReference type="Proteomes" id="UP000736335"/>
    </source>
</evidence>
<protein>
    <submittedName>
        <fullName evidence="11">GMC oxidoreductase</fullName>
    </submittedName>
</protein>
<comment type="similarity">
    <text evidence="2">Belongs to the GMC oxidoreductase family.</text>
</comment>
<evidence type="ECO:0000256" key="9">
    <source>
        <dbReference type="SAM" id="SignalP"/>
    </source>
</evidence>
<feature type="chain" id="PRO_5040247257" evidence="9">
    <location>
        <begin position="24"/>
        <end position="704"/>
    </location>
</feature>
<keyword evidence="5" id="KW-0560">Oxidoreductase</keyword>
<dbReference type="Pfam" id="PF00732">
    <property type="entry name" value="GMC_oxred_N"/>
    <property type="match status" value="1"/>
</dbReference>
<evidence type="ECO:0000256" key="6">
    <source>
        <dbReference type="PIRSR" id="PIRSR000137-1"/>
    </source>
</evidence>
<evidence type="ECO:0000259" key="10">
    <source>
        <dbReference type="PROSITE" id="PS00624"/>
    </source>
</evidence>
<dbReference type="SUPFAM" id="SSF54373">
    <property type="entry name" value="FAD-linked reductases, C-terminal domain"/>
    <property type="match status" value="1"/>
</dbReference>
<feature type="region of interest" description="Disordered" evidence="8">
    <location>
        <begin position="653"/>
        <end position="681"/>
    </location>
</feature>
<comment type="caution">
    <text evidence="11">The sequence shown here is derived from an EMBL/GenBank/DDBJ whole genome shotgun (WGS) entry which is preliminary data.</text>
</comment>
<keyword evidence="9" id="KW-0732">Signal</keyword>
<dbReference type="InterPro" id="IPR000172">
    <property type="entry name" value="GMC_OxRdtase_N"/>
</dbReference>
<dbReference type="SUPFAM" id="SSF51905">
    <property type="entry name" value="FAD/NAD(P)-binding domain"/>
    <property type="match status" value="1"/>
</dbReference>
<proteinExistence type="inferred from homology"/>
<dbReference type="Gene3D" id="3.50.50.60">
    <property type="entry name" value="FAD/NAD(P)-binding domain"/>
    <property type="match status" value="1"/>
</dbReference>
<gene>
    <name evidence="11" type="ORF">BJ322DRAFT_1006516</name>
</gene>
<feature type="active site" description="Proton acceptor" evidence="6">
    <location>
        <position position="626"/>
    </location>
</feature>
<dbReference type="AlphaFoldDB" id="A0A9P6HE98"/>
<reference evidence="11" key="2">
    <citation type="submission" date="2020-11" db="EMBL/GenBank/DDBJ databases">
        <authorList>
            <consortium name="DOE Joint Genome Institute"/>
            <person name="Kuo A."/>
            <person name="Miyauchi S."/>
            <person name="Kiss E."/>
            <person name="Drula E."/>
            <person name="Kohler A."/>
            <person name="Sanchez-Garcia M."/>
            <person name="Andreopoulos B."/>
            <person name="Barry K.W."/>
            <person name="Bonito G."/>
            <person name="Buee M."/>
            <person name="Carver A."/>
            <person name="Chen C."/>
            <person name="Cichocki N."/>
            <person name="Clum A."/>
            <person name="Culley D."/>
            <person name="Crous P.W."/>
            <person name="Fauchery L."/>
            <person name="Girlanda M."/>
            <person name="Hayes R."/>
            <person name="Keri Z."/>
            <person name="Labutti K."/>
            <person name="Lipzen A."/>
            <person name="Lombard V."/>
            <person name="Magnuson J."/>
            <person name="Maillard F."/>
            <person name="Morin E."/>
            <person name="Murat C."/>
            <person name="Nolan M."/>
            <person name="Ohm R."/>
            <person name="Pangilinan J."/>
            <person name="Pereira M."/>
            <person name="Perotto S."/>
            <person name="Peter M."/>
            <person name="Riley R."/>
            <person name="Sitrit Y."/>
            <person name="Stielow B."/>
            <person name="Szollosi G."/>
            <person name="Zifcakova L."/>
            <person name="Stursova M."/>
            <person name="Spatafora J.W."/>
            <person name="Tedersoo L."/>
            <person name="Vaario L.-M."/>
            <person name="Yamada A."/>
            <person name="Yan M."/>
            <person name="Wang P."/>
            <person name="Xu J."/>
            <person name="Bruns T."/>
            <person name="Baldrian P."/>
            <person name="Vilgalys R."/>
            <person name="Henrissat B."/>
            <person name="Grigoriev I.V."/>
            <person name="Hibbett D."/>
            <person name="Nagy L.G."/>
            <person name="Martin F.M."/>
        </authorList>
    </citation>
    <scope>NUCLEOTIDE SEQUENCE</scope>
    <source>
        <strain evidence="11">UH-Tt-Lm1</strain>
    </source>
</reference>